<feature type="domain" description="Methyl-accepting transducer" evidence="9">
    <location>
        <begin position="262"/>
        <end position="498"/>
    </location>
</feature>
<protein>
    <submittedName>
        <fullName evidence="11">Methyl-accepting chemotaxis protein</fullName>
    </submittedName>
</protein>
<dbReference type="GO" id="GO:0007165">
    <property type="term" value="P:signal transduction"/>
    <property type="evidence" value="ECO:0007669"/>
    <property type="project" value="UniProtKB-KW"/>
</dbReference>
<comment type="subcellular location">
    <subcellularLocation>
        <location evidence="1">Cell membrane</location>
    </subcellularLocation>
</comment>
<dbReference type="PANTHER" id="PTHR32089:SF112">
    <property type="entry name" value="LYSOZYME-LIKE PROTEIN-RELATED"/>
    <property type="match status" value="1"/>
</dbReference>
<dbReference type="InterPro" id="IPR004090">
    <property type="entry name" value="Chemotax_Me-accpt_rcpt"/>
</dbReference>
<feature type="transmembrane region" description="Helical" evidence="8">
    <location>
        <begin position="168"/>
        <end position="187"/>
    </location>
</feature>
<dbReference type="CDD" id="cd11386">
    <property type="entry name" value="MCP_signal"/>
    <property type="match status" value="1"/>
</dbReference>
<dbReference type="PRINTS" id="PR00260">
    <property type="entry name" value="CHEMTRNSDUCR"/>
</dbReference>
<dbReference type="RefSeq" id="WP_240252755.1">
    <property type="nucleotide sequence ID" value="NZ_JAKTTI010000003.1"/>
</dbReference>
<feature type="domain" description="HAMP" evidence="10">
    <location>
        <begin position="190"/>
        <end position="243"/>
    </location>
</feature>
<dbReference type="InterPro" id="IPR003660">
    <property type="entry name" value="HAMP_dom"/>
</dbReference>
<evidence type="ECO:0000313" key="12">
    <source>
        <dbReference type="Proteomes" id="UP001431131"/>
    </source>
</evidence>
<dbReference type="Gene3D" id="6.10.340.10">
    <property type="match status" value="1"/>
</dbReference>
<dbReference type="PANTHER" id="PTHR32089">
    <property type="entry name" value="METHYL-ACCEPTING CHEMOTAXIS PROTEIN MCPB"/>
    <property type="match status" value="1"/>
</dbReference>
<keyword evidence="2" id="KW-1003">Cell membrane</keyword>
<comment type="similarity">
    <text evidence="5">Belongs to the methyl-accepting chemotaxis (MCP) protein family.</text>
</comment>
<feature type="coiled-coil region" evidence="7">
    <location>
        <begin position="72"/>
        <end position="128"/>
    </location>
</feature>
<sequence length="549" mass="59176">MKIKQKLLLVALAPLVVAGGIIVSIIVQMNQIQSNSSSIVKVLTNVEKLNGSMLSIESSLANFSFSTSDSNAEVVSANIKQAEEVLHSLEKVNNKNQKNQVTKIKLKFQALKAKAEKAVTSKDQAEAKRESIRSRGITNDIYLLNKQANEQYAQSEVELKDKITFTKWFALIAVSILLIIAGILVYLQTSAIANAVRRIAKDAQTVANGDLTIKTVDVKSKDEIHMLSTAFSQMVGNLKELLQTVGKNSEQVAASAEELSASADEASKGTEVIASSIQQVSSGADHQSKMVQESARAIEETTIGISRIAEAAGHVTEITQNTQTHALEGQRYVAETVEQMDSIRVSVDSTDKSITELNLKSKQITDIVKMITEIADQTNLLALNAAIEAARAGESGKGFAVVADEVRKLAEQTSKSASQINIIIKEVQDETIISVQSMDKVKNKVVEGINITNETARKFEQIVSGMMEVVNEVTEISATSQQISAGSQQVAASVNEMANVASQTSNSAGEVASASEEQLASMEEINASAHSLTNIAEELHEQIRKFKTS</sequence>
<keyword evidence="8" id="KW-1133">Transmembrane helix</keyword>
<dbReference type="SMART" id="SM00304">
    <property type="entry name" value="HAMP"/>
    <property type="match status" value="1"/>
</dbReference>
<evidence type="ECO:0000259" key="9">
    <source>
        <dbReference type="PROSITE" id="PS50111"/>
    </source>
</evidence>
<accession>A0AAW5E487</accession>
<evidence type="ECO:0000256" key="7">
    <source>
        <dbReference type="SAM" id="Coils"/>
    </source>
</evidence>
<keyword evidence="3 8" id="KW-0472">Membrane</keyword>
<evidence type="ECO:0000256" key="8">
    <source>
        <dbReference type="SAM" id="Phobius"/>
    </source>
</evidence>
<keyword evidence="4 6" id="KW-0807">Transducer</keyword>
<evidence type="ECO:0000259" key="10">
    <source>
        <dbReference type="PROSITE" id="PS50885"/>
    </source>
</evidence>
<dbReference type="EMBL" id="JAKTTI010000003">
    <property type="protein sequence ID" value="MCH1624385.1"/>
    <property type="molecule type" value="Genomic_DNA"/>
</dbReference>
<evidence type="ECO:0000256" key="4">
    <source>
        <dbReference type="ARBA" id="ARBA00023224"/>
    </source>
</evidence>
<evidence type="ECO:0000313" key="11">
    <source>
        <dbReference type="EMBL" id="MCH1624385.1"/>
    </source>
</evidence>
<keyword evidence="7" id="KW-0175">Coiled coil</keyword>
<evidence type="ECO:0000256" key="2">
    <source>
        <dbReference type="ARBA" id="ARBA00022475"/>
    </source>
</evidence>
<dbReference type="AlphaFoldDB" id="A0AAW5E487"/>
<dbReference type="GO" id="GO:0005886">
    <property type="term" value="C:plasma membrane"/>
    <property type="evidence" value="ECO:0007669"/>
    <property type="project" value="UniProtKB-SubCell"/>
</dbReference>
<evidence type="ECO:0000256" key="6">
    <source>
        <dbReference type="PROSITE-ProRule" id="PRU00284"/>
    </source>
</evidence>
<evidence type="ECO:0000256" key="5">
    <source>
        <dbReference type="ARBA" id="ARBA00029447"/>
    </source>
</evidence>
<dbReference type="Gene3D" id="1.10.287.950">
    <property type="entry name" value="Methyl-accepting chemotaxis protein"/>
    <property type="match status" value="1"/>
</dbReference>
<gene>
    <name evidence="11" type="ORF">MJG50_03515</name>
</gene>
<dbReference type="Pfam" id="PF00015">
    <property type="entry name" value="MCPsignal"/>
    <property type="match status" value="1"/>
</dbReference>
<dbReference type="CDD" id="cd06225">
    <property type="entry name" value="HAMP"/>
    <property type="match status" value="1"/>
</dbReference>
<dbReference type="SMART" id="SM00283">
    <property type="entry name" value="MA"/>
    <property type="match status" value="1"/>
</dbReference>
<dbReference type="GO" id="GO:0006935">
    <property type="term" value="P:chemotaxis"/>
    <property type="evidence" value="ECO:0007669"/>
    <property type="project" value="InterPro"/>
</dbReference>
<keyword evidence="8" id="KW-0812">Transmembrane</keyword>
<evidence type="ECO:0000256" key="3">
    <source>
        <dbReference type="ARBA" id="ARBA00023136"/>
    </source>
</evidence>
<dbReference type="PROSITE" id="PS50885">
    <property type="entry name" value="HAMP"/>
    <property type="match status" value="1"/>
</dbReference>
<keyword evidence="12" id="KW-1185">Reference proteome</keyword>
<dbReference type="Pfam" id="PF00672">
    <property type="entry name" value="HAMP"/>
    <property type="match status" value="1"/>
</dbReference>
<organism evidence="11 12">
    <name type="scientific">Fredinandcohnia quinoae</name>
    <dbReference type="NCBI Taxonomy" id="2918902"/>
    <lineage>
        <taxon>Bacteria</taxon>
        <taxon>Bacillati</taxon>
        <taxon>Bacillota</taxon>
        <taxon>Bacilli</taxon>
        <taxon>Bacillales</taxon>
        <taxon>Bacillaceae</taxon>
        <taxon>Fredinandcohnia</taxon>
    </lineage>
</organism>
<reference evidence="11" key="1">
    <citation type="submission" date="2022-02" db="EMBL/GenBank/DDBJ databases">
        <title>Fredinandcohnia quinoae sp. nov. isolated from Chenopodium quinoa seeds.</title>
        <authorList>
            <person name="Saati-Santamaria Z."/>
            <person name="Flores-Felix J.D."/>
            <person name="Igual J.M."/>
            <person name="Velazquez E."/>
            <person name="Garcia-Fraile P."/>
            <person name="Martinez-Molina E."/>
        </authorList>
    </citation>
    <scope>NUCLEOTIDE SEQUENCE</scope>
    <source>
        <strain evidence="11">SECRCQ15</strain>
    </source>
</reference>
<dbReference type="PROSITE" id="PS50111">
    <property type="entry name" value="CHEMOTAXIS_TRANSDUC_2"/>
    <property type="match status" value="1"/>
</dbReference>
<dbReference type="InterPro" id="IPR004089">
    <property type="entry name" value="MCPsignal_dom"/>
</dbReference>
<proteinExistence type="inferred from homology"/>
<evidence type="ECO:0000256" key="1">
    <source>
        <dbReference type="ARBA" id="ARBA00004236"/>
    </source>
</evidence>
<dbReference type="Proteomes" id="UP001431131">
    <property type="component" value="Unassembled WGS sequence"/>
</dbReference>
<dbReference type="SUPFAM" id="SSF58104">
    <property type="entry name" value="Methyl-accepting chemotaxis protein (MCP) signaling domain"/>
    <property type="match status" value="1"/>
</dbReference>
<name>A0AAW5E487_9BACI</name>
<dbReference type="GO" id="GO:0004888">
    <property type="term" value="F:transmembrane signaling receptor activity"/>
    <property type="evidence" value="ECO:0007669"/>
    <property type="project" value="InterPro"/>
</dbReference>
<comment type="caution">
    <text evidence="11">The sequence shown here is derived from an EMBL/GenBank/DDBJ whole genome shotgun (WGS) entry which is preliminary data.</text>
</comment>